<accession>A0AAW2EVL6</accession>
<dbReference type="AlphaFoldDB" id="A0AAW2EVL6"/>
<feature type="region of interest" description="Disordered" evidence="1">
    <location>
        <begin position="46"/>
        <end position="68"/>
    </location>
</feature>
<feature type="compositionally biased region" description="Basic and acidic residues" evidence="1">
    <location>
        <begin position="59"/>
        <end position="68"/>
    </location>
</feature>
<gene>
    <name evidence="2" type="ORF">PUN28_014817</name>
</gene>
<evidence type="ECO:0000313" key="2">
    <source>
        <dbReference type="EMBL" id="KAL0107796.1"/>
    </source>
</evidence>
<dbReference type="EMBL" id="JADYXP020000016">
    <property type="protein sequence ID" value="KAL0107796.1"/>
    <property type="molecule type" value="Genomic_DNA"/>
</dbReference>
<organism evidence="2 3">
    <name type="scientific">Cardiocondyla obscurior</name>
    <dbReference type="NCBI Taxonomy" id="286306"/>
    <lineage>
        <taxon>Eukaryota</taxon>
        <taxon>Metazoa</taxon>
        <taxon>Ecdysozoa</taxon>
        <taxon>Arthropoda</taxon>
        <taxon>Hexapoda</taxon>
        <taxon>Insecta</taxon>
        <taxon>Pterygota</taxon>
        <taxon>Neoptera</taxon>
        <taxon>Endopterygota</taxon>
        <taxon>Hymenoptera</taxon>
        <taxon>Apocrita</taxon>
        <taxon>Aculeata</taxon>
        <taxon>Formicoidea</taxon>
        <taxon>Formicidae</taxon>
        <taxon>Myrmicinae</taxon>
        <taxon>Cardiocondyla</taxon>
    </lineage>
</organism>
<comment type="caution">
    <text evidence="2">The sequence shown here is derived from an EMBL/GenBank/DDBJ whole genome shotgun (WGS) entry which is preliminary data.</text>
</comment>
<sequence length="68" mass="7809">MLTNTSDYTDISTVYLIRAIAHGVRIIRAPRVASLSKLNRDRPVFSDDERISRRAMKRSNGEKSDCRQ</sequence>
<evidence type="ECO:0000256" key="1">
    <source>
        <dbReference type="SAM" id="MobiDB-lite"/>
    </source>
</evidence>
<name>A0AAW2EVL6_9HYME</name>
<proteinExistence type="predicted"/>
<dbReference type="Proteomes" id="UP001430953">
    <property type="component" value="Unassembled WGS sequence"/>
</dbReference>
<protein>
    <submittedName>
        <fullName evidence="2">Uncharacterized protein</fullName>
    </submittedName>
</protein>
<evidence type="ECO:0000313" key="3">
    <source>
        <dbReference type="Proteomes" id="UP001430953"/>
    </source>
</evidence>
<keyword evidence="3" id="KW-1185">Reference proteome</keyword>
<reference evidence="2 3" key="1">
    <citation type="submission" date="2023-03" db="EMBL/GenBank/DDBJ databases">
        <title>High recombination rates correlate with genetic variation in Cardiocondyla obscurior ants.</title>
        <authorList>
            <person name="Errbii M."/>
        </authorList>
    </citation>
    <scope>NUCLEOTIDE SEQUENCE [LARGE SCALE GENOMIC DNA]</scope>
    <source>
        <strain evidence="2">Alpha-2009</strain>
        <tissue evidence="2">Whole body</tissue>
    </source>
</reference>